<proteinExistence type="predicted"/>
<dbReference type="AlphaFoldDB" id="X6LID9"/>
<accession>X6LID9</accession>
<name>X6LID9_RETFI</name>
<protein>
    <submittedName>
        <fullName evidence="1">Uncharacterized protein</fullName>
    </submittedName>
</protein>
<dbReference type="EMBL" id="ASPP01040930">
    <property type="protein sequence ID" value="ETO00475.1"/>
    <property type="molecule type" value="Genomic_DNA"/>
</dbReference>
<keyword evidence="2" id="KW-1185">Reference proteome</keyword>
<reference evidence="1 2" key="1">
    <citation type="journal article" date="2013" name="Curr. Biol.">
        <title>The Genome of the Foraminiferan Reticulomyxa filosa.</title>
        <authorList>
            <person name="Glockner G."/>
            <person name="Hulsmann N."/>
            <person name="Schleicher M."/>
            <person name="Noegel A.A."/>
            <person name="Eichinger L."/>
            <person name="Gallinger C."/>
            <person name="Pawlowski J."/>
            <person name="Sierra R."/>
            <person name="Euteneuer U."/>
            <person name="Pillet L."/>
            <person name="Moustafa A."/>
            <person name="Platzer M."/>
            <person name="Groth M."/>
            <person name="Szafranski K."/>
            <person name="Schliwa M."/>
        </authorList>
    </citation>
    <scope>NUCLEOTIDE SEQUENCE [LARGE SCALE GENOMIC DNA]</scope>
</reference>
<evidence type="ECO:0000313" key="2">
    <source>
        <dbReference type="Proteomes" id="UP000023152"/>
    </source>
</evidence>
<feature type="non-terminal residue" evidence="1">
    <location>
        <position position="177"/>
    </location>
</feature>
<gene>
    <name evidence="1" type="ORF">RFI_36969</name>
</gene>
<evidence type="ECO:0000313" key="1">
    <source>
        <dbReference type="EMBL" id="ETO00475.1"/>
    </source>
</evidence>
<dbReference type="Proteomes" id="UP000023152">
    <property type="component" value="Unassembled WGS sequence"/>
</dbReference>
<sequence length="177" mass="21329">MRIAFQNDFSMWNKFIERLQIVNIFEDDKVRITFFKNFNINSTFQQLVTTSPEQLLDFFAFVPNQCIIWKSDDDLLITIERYIDKIFYCEKILSCLIDILWNISLKDETISEKVIELTKELLDNLRTKHNKKQSELELSLQVWIQLFNHKINQKSLITWFSDDYFDGLAPINCYHRK</sequence>
<organism evidence="1 2">
    <name type="scientific">Reticulomyxa filosa</name>
    <dbReference type="NCBI Taxonomy" id="46433"/>
    <lineage>
        <taxon>Eukaryota</taxon>
        <taxon>Sar</taxon>
        <taxon>Rhizaria</taxon>
        <taxon>Retaria</taxon>
        <taxon>Foraminifera</taxon>
        <taxon>Monothalamids</taxon>
        <taxon>Reticulomyxidae</taxon>
        <taxon>Reticulomyxa</taxon>
    </lineage>
</organism>
<comment type="caution">
    <text evidence="1">The sequence shown here is derived from an EMBL/GenBank/DDBJ whole genome shotgun (WGS) entry which is preliminary data.</text>
</comment>